<feature type="compositionally biased region" description="Polar residues" evidence="9">
    <location>
        <begin position="378"/>
        <end position="389"/>
    </location>
</feature>
<dbReference type="InterPro" id="IPR000719">
    <property type="entry name" value="Prot_kinase_dom"/>
</dbReference>
<dbReference type="Gene3D" id="1.10.510.10">
    <property type="entry name" value="Transferase(Phosphotransferase) domain 1"/>
    <property type="match status" value="1"/>
</dbReference>
<keyword evidence="12" id="KW-1185">Reference proteome</keyword>
<organism evidence="11 12">
    <name type="scientific">Monilinia laxa</name>
    <name type="common">Brown rot fungus</name>
    <name type="synonym">Sclerotinia laxa</name>
    <dbReference type="NCBI Taxonomy" id="61186"/>
    <lineage>
        <taxon>Eukaryota</taxon>
        <taxon>Fungi</taxon>
        <taxon>Dikarya</taxon>
        <taxon>Ascomycota</taxon>
        <taxon>Pezizomycotina</taxon>
        <taxon>Leotiomycetes</taxon>
        <taxon>Helotiales</taxon>
        <taxon>Sclerotiniaceae</taxon>
        <taxon>Monilinia</taxon>
    </lineage>
</organism>
<feature type="region of interest" description="Disordered" evidence="9">
    <location>
        <begin position="1"/>
        <end position="391"/>
    </location>
</feature>
<evidence type="ECO:0000313" key="12">
    <source>
        <dbReference type="Proteomes" id="UP000326757"/>
    </source>
</evidence>
<dbReference type="Gene3D" id="3.30.200.20">
    <property type="entry name" value="Phosphorylase Kinase, domain 1"/>
    <property type="match status" value="1"/>
</dbReference>
<dbReference type="OrthoDB" id="9332038at2759"/>
<evidence type="ECO:0000256" key="2">
    <source>
        <dbReference type="ARBA" id="ARBA00022527"/>
    </source>
</evidence>
<accession>A0A5N6JU68</accession>
<dbReference type="GO" id="GO:0005524">
    <property type="term" value="F:ATP binding"/>
    <property type="evidence" value="ECO:0007669"/>
    <property type="project" value="UniProtKB-UniRule"/>
</dbReference>
<keyword evidence="2" id="KW-0723">Serine/threonine-protein kinase</keyword>
<dbReference type="CDD" id="cd14135">
    <property type="entry name" value="STKc_PRP4"/>
    <property type="match status" value="1"/>
</dbReference>
<feature type="compositionally biased region" description="Basic and acidic residues" evidence="9">
    <location>
        <begin position="358"/>
        <end position="374"/>
    </location>
</feature>
<protein>
    <recommendedName>
        <fullName evidence="1">non-specific serine/threonine protein kinase</fullName>
        <ecNumber evidence="1">2.7.11.1</ecNumber>
    </recommendedName>
</protein>
<evidence type="ECO:0000259" key="10">
    <source>
        <dbReference type="PROSITE" id="PS50011"/>
    </source>
</evidence>
<evidence type="ECO:0000256" key="1">
    <source>
        <dbReference type="ARBA" id="ARBA00012513"/>
    </source>
</evidence>
<dbReference type="AlphaFoldDB" id="A0A5N6JU68"/>
<dbReference type="FunFam" id="3.30.200.20:FF:000440">
    <property type="entry name" value="CMGC/DYRK/PRP4 protein kinase, variant"/>
    <property type="match status" value="1"/>
</dbReference>
<sequence>MSLSSASSDEGEIQDGVIEKKATTSLRTFGGTSVDRQDRTRSSTTSISPRSPEQSHRSRDKRSRSPYSDRHSRGSKRSRDHDYQERSRNDPRRFKVHYEDSSQDYRRRPRLSYEDIDKGPAVSSDLRYDDYDHRDRHPEKRPRTRSRSPYRASRDGDRNGRNGQAMNNGGRYGTYADRSKPHGYGGSYRSSRDQSVSNREKGPLPTDNSRYEAKTTQGQLQQHDDQSNGSEMEISTPAEEASPEAPEEEQVDEATLIEQRRKRREAIKAKYRGSGTPLLVQALHLGDKSGASTPGQGEDDSPSGPNASPAVSTPTTPMDPGSPSAFAITGDQDLANSHGNSAAGEEDGPSAADYDPTMDMREDRQRDGQRHADELSSEAYNETKPTSEQDVLLPAEIAPAEVKAPKAKDEFDMFADDDDDDMFAEDSVADEKPQAVTNGDVAKAVPIPQAKELDIGMLDNWDDLEGYYKIILGELLNGRYHVQANLGKGMFSGVVRAMDITTKKLVAIKLIRNNETMRKAGMKEIEILQKIKDADPEDKKHMIRLERYFEHKGHLCMVFEHLSINLREVLKKFGNNVGINLRAVRAYAQQMFLGLTLMKKCNILHADLKPDNILVNEARNMLKICDLGSASDATDNEITPYLVSRFYRAPEIILGMKYDFAIDIWSIGCTLYELYTGKILFTGRSNNQMLRSIMDCRGKFSVKMLKKADFAGIHFDDMLNFRSVEPDKLTGKDVVKMMAFAKPSRDLRTRLISASKGLTDVEQKELTLFADLLERCLALNPEKRITPTEALKHPFIAKMMRVPRNCEIKIIVFLSSSCMPWSNLDKHSAGVGY</sequence>
<dbReference type="GO" id="GO:0004674">
    <property type="term" value="F:protein serine/threonine kinase activity"/>
    <property type="evidence" value="ECO:0007669"/>
    <property type="project" value="UniProtKB-KW"/>
</dbReference>
<feature type="compositionally biased region" description="Basic residues" evidence="9">
    <location>
        <begin position="139"/>
        <end position="148"/>
    </location>
</feature>
<keyword evidence="4 8" id="KW-0547">Nucleotide-binding</keyword>
<evidence type="ECO:0000313" key="11">
    <source>
        <dbReference type="EMBL" id="KAB8291318.1"/>
    </source>
</evidence>
<feature type="compositionally biased region" description="Basic and acidic residues" evidence="9">
    <location>
        <begin position="126"/>
        <end position="138"/>
    </location>
</feature>
<keyword evidence="6 8" id="KW-0067">ATP-binding</keyword>
<comment type="caution">
    <text evidence="11">The sequence shown here is derived from an EMBL/GenBank/DDBJ whole genome shotgun (WGS) entry which is preliminary data.</text>
</comment>
<dbReference type="Proteomes" id="UP000326757">
    <property type="component" value="Unassembled WGS sequence"/>
</dbReference>
<evidence type="ECO:0000256" key="6">
    <source>
        <dbReference type="ARBA" id="ARBA00022840"/>
    </source>
</evidence>
<keyword evidence="3" id="KW-0808">Transferase</keyword>
<dbReference type="FunFam" id="1.10.510.10:FF:000078">
    <property type="entry name" value="Serine/threonine-protein kinase PRP4 homolog"/>
    <property type="match status" value="1"/>
</dbReference>
<dbReference type="SUPFAM" id="SSF56112">
    <property type="entry name" value="Protein kinase-like (PK-like)"/>
    <property type="match status" value="1"/>
</dbReference>
<evidence type="ECO:0000256" key="7">
    <source>
        <dbReference type="ARBA" id="ARBA00023596"/>
    </source>
</evidence>
<dbReference type="InterPro" id="IPR050494">
    <property type="entry name" value="Ser_Thr_dual-spec_kinase"/>
</dbReference>
<feature type="compositionally biased region" description="Basic residues" evidence="9">
    <location>
        <begin position="260"/>
        <end position="271"/>
    </location>
</feature>
<evidence type="ECO:0000256" key="9">
    <source>
        <dbReference type="SAM" id="MobiDB-lite"/>
    </source>
</evidence>
<dbReference type="PANTHER" id="PTHR24058">
    <property type="entry name" value="DUAL SPECIFICITY PROTEIN KINASE"/>
    <property type="match status" value="1"/>
</dbReference>
<evidence type="ECO:0000256" key="5">
    <source>
        <dbReference type="ARBA" id="ARBA00022777"/>
    </source>
</evidence>
<dbReference type="InterPro" id="IPR008271">
    <property type="entry name" value="Ser/Thr_kinase_AS"/>
</dbReference>
<dbReference type="InterPro" id="IPR011009">
    <property type="entry name" value="Kinase-like_dom_sf"/>
</dbReference>
<evidence type="ECO:0000256" key="3">
    <source>
        <dbReference type="ARBA" id="ARBA00022679"/>
    </source>
</evidence>
<feature type="domain" description="Protein kinase" evidence="10">
    <location>
        <begin position="480"/>
        <end position="796"/>
    </location>
</feature>
<dbReference type="PROSITE" id="PS00108">
    <property type="entry name" value="PROTEIN_KINASE_ST"/>
    <property type="match status" value="1"/>
</dbReference>
<feature type="binding site" evidence="8">
    <location>
        <position position="509"/>
    </location>
    <ligand>
        <name>ATP</name>
        <dbReference type="ChEBI" id="CHEBI:30616"/>
    </ligand>
</feature>
<name>A0A5N6JU68_MONLA</name>
<keyword evidence="5" id="KW-0418">Kinase</keyword>
<evidence type="ECO:0000256" key="8">
    <source>
        <dbReference type="PROSITE-ProRule" id="PRU10141"/>
    </source>
</evidence>
<dbReference type="PANTHER" id="PTHR24058:SF103">
    <property type="entry name" value="SERINE_THREONINE-PROTEIN KINASE PRP4 HOMOLOG"/>
    <property type="match status" value="1"/>
</dbReference>
<feature type="compositionally biased region" description="Acidic residues" evidence="9">
    <location>
        <begin position="241"/>
        <end position="252"/>
    </location>
</feature>
<dbReference type="InterPro" id="IPR044092">
    <property type="entry name" value="STKc_PRP4"/>
</dbReference>
<reference evidence="11 12" key="1">
    <citation type="submission" date="2019-06" db="EMBL/GenBank/DDBJ databases">
        <title>Genome Sequence of the Brown Rot Fungal Pathogen Monilinia laxa.</title>
        <authorList>
            <person name="De Miccolis Angelini R.M."/>
            <person name="Landi L."/>
            <person name="Abate D."/>
            <person name="Pollastro S."/>
            <person name="Romanazzi G."/>
            <person name="Faretra F."/>
        </authorList>
    </citation>
    <scope>NUCLEOTIDE SEQUENCE [LARGE SCALE GENOMIC DNA]</scope>
    <source>
        <strain evidence="11 12">Mlax316</strain>
    </source>
</reference>
<dbReference type="EC" id="2.7.11.1" evidence="1"/>
<dbReference type="PROSITE" id="PS50011">
    <property type="entry name" value="PROTEIN_KINASE_DOM"/>
    <property type="match status" value="1"/>
</dbReference>
<dbReference type="GO" id="GO:0045292">
    <property type="term" value="P:mRNA cis splicing, via spliceosome"/>
    <property type="evidence" value="ECO:0007669"/>
    <property type="project" value="InterPro"/>
</dbReference>
<comment type="similarity">
    <text evidence="7">Belongs to the protein kinase superfamily. CMGC Ser/Thr protein kinase family.</text>
</comment>
<feature type="compositionally biased region" description="Low complexity" evidence="9">
    <location>
        <begin position="42"/>
        <end position="51"/>
    </location>
</feature>
<gene>
    <name evidence="11" type="ORF">EYC80_010001</name>
</gene>
<dbReference type="EMBL" id="VIGI01000015">
    <property type="protein sequence ID" value="KAB8291318.1"/>
    <property type="molecule type" value="Genomic_DNA"/>
</dbReference>
<proteinExistence type="inferred from homology"/>
<dbReference type="Pfam" id="PF00069">
    <property type="entry name" value="Pkinase"/>
    <property type="match status" value="1"/>
</dbReference>
<feature type="compositionally biased region" description="Basic and acidic residues" evidence="9">
    <location>
        <begin position="67"/>
        <end position="118"/>
    </location>
</feature>
<dbReference type="PROSITE" id="PS00107">
    <property type="entry name" value="PROTEIN_KINASE_ATP"/>
    <property type="match status" value="1"/>
</dbReference>
<feature type="compositionally biased region" description="Polar residues" evidence="9">
    <location>
        <begin position="303"/>
        <end position="316"/>
    </location>
</feature>
<evidence type="ECO:0000256" key="4">
    <source>
        <dbReference type="ARBA" id="ARBA00022741"/>
    </source>
</evidence>
<dbReference type="InterPro" id="IPR017441">
    <property type="entry name" value="Protein_kinase_ATP_BS"/>
</dbReference>
<dbReference type="SMART" id="SM00220">
    <property type="entry name" value="S_TKc"/>
    <property type="match status" value="1"/>
</dbReference>